<evidence type="ECO:0000313" key="1">
    <source>
        <dbReference type="EMBL" id="SOE87974.1"/>
    </source>
</evidence>
<accession>A0A7Z7N6E1</accession>
<dbReference type="Proteomes" id="UP000219522">
    <property type="component" value="Unassembled WGS sequence"/>
</dbReference>
<evidence type="ECO:0000313" key="2">
    <source>
        <dbReference type="Proteomes" id="UP000219522"/>
    </source>
</evidence>
<protein>
    <submittedName>
        <fullName evidence="1">Uncharacterized protein</fullName>
    </submittedName>
</protein>
<proteinExistence type="predicted"/>
<dbReference type="AlphaFoldDB" id="A0A7Z7N6E1"/>
<sequence>MKYIVAVVDGAESIFVFPRDVDHDRMKEAIECIRFGSERNWRRKFRDGEVISAGFVDDGRCHGRSETLDLDSRKDLDTALLRGIKTKGPGSFTPIGKVVHSAPNDDNERTASVDTYGPFDLEHVPAGTVLFTNGLIDSDQQTA</sequence>
<organism evidence="1 2">
    <name type="scientific">Caballeronia arationis</name>
    <dbReference type="NCBI Taxonomy" id="1777142"/>
    <lineage>
        <taxon>Bacteria</taxon>
        <taxon>Pseudomonadati</taxon>
        <taxon>Pseudomonadota</taxon>
        <taxon>Betaproteobacteria</taxon>
        <taxon>Burkholderiales</taxon>
        <taxon>Burkholderiaceae</taxon>
        <taxon>Caballeronia</taxon>
    </lineage>
</organism>
<keyword evidence="2" id="KW-1185">Reference proteome</keyword>
<reference evidence="1 2" key="1">
    <citation type="submission" date="2017-09" db="EMBL/GenBank/DDBJ databases">
        <authorList>
            <person name="Varghese N."/>
            <person name="Submissions S."/>
        </authorList>
    </citation>
    <scope>NUCLEOTIDE SEQUENCE [LARGE SCALE GENOMIC DNA]</scope>
    <source>
        <strain evidence="1 2">OK806</strain>
    </source>
</reference>
<name>A0A7Z7N6E1_9BURK</name>
<gene>
    <name evidence="1" type="ORF">SAMN05446927_6563</name>
</gene>
<comment type="caution">
    <text evidence="1">The sequence shown here is derived from an EMBL/GenBank/DDBJ whole genome shotgun (WGS) entry which is preliminary data.</text>
</comment>
<dbReference type="EMBL" id="OCSU01000003">
    <property type="protein sequence ID" value="SOE87974.1"/>
    <property type="molecule type" value="Genomic_DNA"/>
</dbReference>